<dbReference type="GO" id="GO:0005737">
    <property type="term" value="C:cytoplasm"/>
    <property type="evidence" value="ECO:0007669"/>
    <property type="project" value="TreeGrafter"/>
</dbReference>
<dbReference type="Gene3D" id="3.50.50.60">
    <property type="entry name" value="FAD/NAD(P)-binding domain"/>
    <property type="match status" value="2"/>
</dbReference>
<dbReference type="PANTHER" id="PTHR43557:SF2">
    <property type="entry name" value="RIESKE DOMAIN-CONTAINING PROTEIN-RELATED"/>
    <property type="match status" value="1"/>
</dbReference>
<reference evidence="7" key="2">
    <citation type="submission" date="2020-09" db="EMBL/GenBank/DDBJ databases">
        <authorList>
            <person name="Sun Q."/>
            <person name="Ohkuma M."/>
        </authorList>
    </citation>
    <scope>NUCLEOTIDE SEQUENCE</scope>
    <source>
        <strain evidence="7">JCM 3313</strain>
    </source>
</reference>
<evidence type="ECO:0000313" key="8">
    <source>
        <dbReference type="Proteomes" id="UP000639606"/>
    </source>
</evidence>
<comment type="cofactor">
    <cofactor evidence="1">
        <name>FAD</name>
        <dbReference type="ChEBI" id="CHEBI:57692"/>
    </cofactor>
</comment>
<dbReference type="InterPro" id="IPR016156">
    <property type="entry name" value="FAD/NAD-linked_Rdtase_dimer_sf"/>
</dbReference>
<proteinExistence type="predicted"/>
<dbReference type="SUPFAM" id="SSF55424">
    <property type="entry name" value="FAD/NAD-linked reductases, dimerisation (C-terminal) domain"/>
    <property type="match status" value="1"/>
</dbReference>
<gene>
    <name evidence="7" type="ORF">GCM10010185_29610</name>
</gene>
<evidence type="ECO:0000259" key="6">
    <source>
        <dbReference type="Pfam" id="PF14759"/>
    </source>
</evidence>
<evidence type="ECO:0000256" key="2">
    <source>
        <dbReference type="ARBA" id="ARBA00022630"/>
    </source>
</evidence>
<keyword evidence="2" id="KW-0285">Flavoprotein</keyword>
<dbReference type="SUPFAM" id="SSF51905">
    <property type="entry name" value="FAD/NAD(P)-binding domain"/>
    <property type="match status" value="2"/>
</dbReference>
<feature type="domain" description="Reductase C-terminal" evidence="6">
    <location>
        <begin position="319"/>
        <end position="379"/>
    </location>
</feature>
<dbReference type="InterPro" id="IPR036188">
    <property type="entry name" value="FAD/NAD-bd_sf"/>
</dbReference>
<evidence type="ECO:0000256" key="4">
    <source>
        <dbReference type="ARBA" id="ARBA00023002"/>
    </source>
</evidence>
<dbReference type="InterPro" id="IPR050446">
    <property type="entry name" value="FAD-oxidoreductase/Apoptosis"/>
</dbReference>
<comment type="caution">
    <text evidence="7">The sequence shown here is derived from an EMBL/GenBank/DDBJ whole genome shotgun (WGS) entry which is preliminary data.</text>
</comment>
<evidence type="ECO:0000313" key="7">
    <source>
        <dbReference type="EMBL" id="GGP55142.1"/>
    </source>
</evidence>
<dbReference type="EMBL" id="BMRG01000004">
    <property type="protein sequence ID" value="GGP55142.1"/>
    <property type="molecule type" value="Genomic_DNA"/>
</dbReference>
<keyword evidence="8" id="KW-1185">Reference proteome</keyword>
<reference evidence="7" key="1">
    <citation type="journal article" date="2014" name="Int. J. Syst. Evol. Microbiol.">
        <title>Complete genome sequence of Corynebacterium casei LMG S-19264T (=DSM 44701T), isolated from a smear-ripened cheese.</title>
        <authorList>
            <consortium name="US DOE Joint Genome Institute (JGI-PGF)"/>
            <person name="Walter F."/>
            <person name="Albersmeier A."/>
            <person name="Kalinowski J."/>
            <person name="Ruckert C."/>
        </authorList>
    </citation>
    <scope>NUCLEOTIDE SEQUENCE</scope>
    <source>
        <strain evidence="7">JCM 3313</strain>
    </source>
</reference>
<dbReference type="Proteomes" id="UP000639606">
    <property type="component" value="Unassembled WGS sequence"/>
</dbReference>
<name>A0A918ED80_9PSEU</name>
<dbReference type="GO" id="GO:0016651">
    <property type="term" value="F:oxidoreductase activity, acting on NAD(P)H"/>
    <property type="evidence" value="ECO:0007669"/>
    <property type="project" value="TreeGrafter"/>
</dbReference>
<evidence type="ECO:0000256" key="1">
    <source>
        <dbReference type="ARBA" id="ARBA00001974"/>
    </source>
</evidence>
<dbReference type="InterPro" id="IPR028202">
    <property type="entry name" value="Reductase_C"/>
</dbReference>
<dbReference type="PRINTS" id="PR00411">
    <property type="entry name" value="PNDRDTASEI"/>
</dbReference>
<dbReference type="Pfam" id="PF14759">
    <property type="entry name" value="Reductase_C"/>
    <property type="match status" value="1"/>
</dbReference>
<keyword evidence="4" id="KW-0560">Oxidoreductase</keyword>
<keyword evidence="3" id="KW-0274">FAD</keyword>
<protein>
    <submittedName>
        <fullName evidence="7">Pyridine nucleotide-disulfide oxidoreductase</fullName>
    </submittedName>
</protein>
<sequence>MSDNIVVVGGGAAGISAVEALRREGFTGRLALVAGEPGPPVDRPPLSKQVLSGQWPLERARLRADADFEALDVAVVRDRATGLDLDGRRLLLEDADPLPYDGLVVATGVTPLRLPFGHDLAGVHVLRGAHDVAGLRESLATARHLVVVGAGFLGTEVAATAAGLGHRVTVVDLLPLPLVAQLGETVAGRVAQLHRDRGVELRTGVGVSGFVASDGRVSGVALTDGTVLEAECVLVAIGSRPAVDWLRSSGLDLADGVVCDRFCRAAPGVYAAGDVASWPNPRFGRRMRVEHRGNAGEQGQAAAVNLLHGDTTSFSPLPYFWTDQYDVKIQAYGLLGADAEVEVVDGSPEGSAFVALYRVGGRLTGALAWNAFKPLRRYRGELAALPFPTEGAVV</sequence>
<accession>A0A918ED80</accession>
<dbReference type="RefSeq" id="WP_229795659.1">
    <property type="nucleotide sequence ID" value="NZ_BMRG01000004.1"/>
</dbReference>
<evidence type="ECO:0000256" key="3">
    <source>
        <dbReference type="ARBA" id="ARBA00022827"/>
    </source>
</evidence>
<evidence type="ECO:0000259" key="5">
    <source>
        <dbReference type="Pfam" id="PF07992"/>
    </source>
</evidence>
<dbReference type="PRINTS" id="PR00368">
    <property type="entry name" value="FADPNR"/>
</dbReference>
<dbReference type="Gene3D" id="3.30.390.30">
    <property type="match status" value="1"/>
</dbReference>
<dbReference type="Pfam" id="PF07992">
    <property type="entry name" value="Pyr_redox_2"/>
    <property type="match status" value="1"/>
</dbReference>
<dbReference type="InterPro" id="IPR023753">
    <property type="entry name" value="FAD/NAD-binding_dom"/>
</dbReference>
<organism evidence="7 8">
    <name type="scientific">Saccharothrix coeruleofusca</name>
    <dbReference type="NCBI Taxonomy" id="33919"/>
    <lineage>
        <taxon>Bacteria</taxon>
        <taxon>Bacillati</taxon>
        <taxon>Actinomycetota</taxon>
        <taxon>Actinomycetes</taxon>
        <taxon>Pseudonocardiales</taxon>
        <taxon>Pseudonocardiaceae</taxon>
        <taxon>Saccharothrix</taxon>
    </lineage>
</organism>
<dbReference type="PANTHER" id="PTHR43557">
    <property type="entry name" value="APOPTOSIS-INDUCING FACTOR 1"/>
    <property type="match status" value="1"/>
</dbReference>
<dbReference type="AlphaFoldDB" id="A0A918ED80"/>
<feature type="domain" description="FAD/NAD(P)-binding" evidence="5">
    <location>
        <begin position="4"/>
        <end position="299"/>
    </location>
</feature>